<dbReference type="AlphaFoldDB" id="A0A066UJU5"/>
<reference evidence="2 3" key="1">
    <citation type="journal article" date="2014" name="Genome Announc.">
        <title>Draft Genome Sequence of Moraxella bovoculi Strain 237T (ATCC BAA-1259T) Isolated from a Calf with Infectious Bovine Keratoconjunctivitis.</title>
        <authorList>
            <person name="Calcutt M.J."/>
            <person name="Foecking M.F."/>
            <person name="Martin N.T."/>
            <person name="Mhlanga-Mutangadura T."/>
            <person name="Reilly T.J."/>
        </authorList>
    </citation>
    <scope>NUCLEOTIDE SEQUENCE [LARGE SCALE GENOMIC DNA]</scope>
    <source>
        <strain evidence="2 3">237</strain>
    </source>
</reference>
<feature type="non-terminal residue" evidence="2">
    <location>
        <position position="89"/>
    </location>
</feature>
<evidence type="ECO:0000256" key="1">
    <source>
        <dbReference type="SAM" id="Phobius"/>
    </source>
</evidence>
<feature type="transmembrane region" description="Helical" evidence="1">
    <location>
        <begin position="6"/>
        <end position="27"/>
    </location>
</feature>
<gene>
    <name evidence="2" type="ORF">MBO_09043</name>
</gene>
<protein>
    <submittedName>
        <fullName evidence="2">Alpha amylase</fullName>
    </submittedName>
</protein>
<dbReference type="SUPFAM" id="SSF51445">
    <property type="entry name" value="(Trans)glycosidases"/>
    <property type="match status" value="1"/>
</dbReference>
<dbReference type="EMBL" id="AOMT01000042">
    <property type="protein sequence ID" value="KDN24449.1"/>
    <property type="molecule type" value="Genomic_DNA"/>
</dbReference>
<dbReference type="Proteomes" id="UP000035860">
    <property type="component" value="Unassembled WGS sequence"/>
</dbReference>
<keyword evidence="1" id="KW-0472">Membrane</keyword>
<sequence>MLVMRLVWQLFWMWFIIMLQEIIRWLNSYWDGDKTAKNNPYFNVEAPHPYSVFHDFNHESPLVRKFVKRNLQFLLKEYKVDGFRFDLTK</sequence>
<name>A0A066UJU5_9GAMM</name>
<keyword evidence="3" id="KW-1185">Reference proteome</keyword>
<keyword evidence="1" id="KW-0812">Transmembrane</keyword>
<organism evidence="2 3">
    <name type="scientific">Moraxella bovoculi 237</name>
    <dbReference type="NCBI Taxonomy" id="743974"/>
    <lineage>
        <taxon>Bacteria</taxon>
        <taxon>Pseudomonadati</taxon>
        <taxon>Pseudomonadota</taxon>
        <taxon>Gammaproteobacteria</taxon>
        <taxon>Moraxellales</taxon>
        <taxon>Moraxellaceae</taxon>
        <taxon>Moraxella</taxon>
    </lineage>
</organism>
<dbReference type="eggNOG" id="COG0296">
    <property type="taxonomic scope" value="Bacteria"/>
</dbReference>
<proteinExistence type="predicted"/>
<accession>A0A066UJU5</accession>
<dbReference type="Gene3D" id="3.20.20.80">
    <property type="entry name" value="Glycosidases"/>
    <property type="match status" value="1"/>
</dbReference>
<keyword evidence="1" id="KW-1133">Transmembrane helix</keyword>
<dbReference type="InterPro" id="IPR017853">
    <property type="entry name" value="GH"/>
</dbReference>
<evidence type="ECO:0000313" key="2">
    <source>
        <dbReference type="EMBL" id="KDN24449.1"/>
    </source>
</evidence>
<comment type="caution">
    <text evidence="2">The sequence shown here is derived from an EMBL/GenBank/DDBJ whole genome shotgun (WGS) entry which is preliminary data.</text>
</comment>
<evidence type="ECO:0000313" key="3">
    <source>
        <dbReference type="Proteomes" id="UP000035860"/>
    </source>
</evidence>